<feature type="transmembrane region" description="Helical" evidence="6">
    <location>
        <begin position="170"/>
        <end position="190"/>
    </location>
</feature>
<evidence type="ECO:0000259" key="7">
    <source>
        <dbReference type="PROSITE" id="PS50850"/>
    </source>
</evidence>
<keyword evidence="2" id="KW-0813">Transport</keyword>
<evidence type="ECO:0000313" key="9">
    <source>
        <dbReference type="Proteomes" id="UP000766486"/>
    </source>
</evidence>
<keyword evidence="9" id="KW-1185">Reference proteome</keyword>
<comment type="caution">
    <text evidence="8">The sequence shown here is derived from an EMBL/GenBank/DDBJ whole genome shotgun (WGS) entry which is preliminary data.</text>
</comment>
<dbReference type="InterPro" id="IPR020846">
    <property type="entry name" value="MFS_dom"/>
</dbReference>
<gene>
    <name evidence="8" type="ORF">CLO192961_LOCUS61619</name>
</gene>
<keyword evidence="3 6" id="KW-0812">Transmembrane</keyword>
<feature type="transmembrane region" description="Helical" evidence="6">
    <location>
        <begin position="319"/>
        <end position="341"/>
    </location>
</feature>
<organism evidence="8 9">
    <name type="scientific">Bionectria ochroleuca</name>
    <name type="common">Gliocladium roseum</name>
    <dbReference type="NCBI Taxonomy" id="29856"/>
    <lineage>
        <taxon>Eukaryota</taxon>
        <taxon>Fungi</taxon>
        <taxon>Dikarya</taxon>
        <taxon>Ascomycota</taxon>
        <taxon>Pezizomycotina</taxon>
        <taxon>Sordariomycetes</taxon>
        <taxon>Hypocreomycetidae</taxon>
        <taxon>Hypocreales</taxon>
        <taxon>Bionectriaceae</taxon>
        <taxon>Clonostachys</taxon>
    </lineage>
</organism>
<feature type="transmembrane region" description="Helical" evidence="6">
    <location>
        <begin position="38"/>
        <end position="55"/>
    </location>
</feature>
<comment type="subcellular location">
    <subcellularLocation>
        <location evidence="1">Membrane</location>
        <topology evidence="1">Multi-pass membrane protein</topology>
    </subcellularLocation>
</comment>
<reference evidence="8 9" key="1">
    <citation type="submission" date="2019-06" db="EMBL/GenBank/DDBJ databases">
        <authorList>
            <person name="Broberg M."/>
        </authorList>
    </citation>
    <scope>NUCLEOTIDE SEQUENCE [LARGE SCALE GENOMIC DNA]</scope>
</reference>
<evidence type="ECO:0000256" key="5">
    <source>
        <dbReference type="ARBA" id="ARBA00023136"/>
    </source>
</evidence>
<feature type="transmembrane region" description="Helical" evidence="6">
    <location>
        <begin position="361"/>
        <end position="380"/>
    </location>
</feature>
<evidence type="ECO:0000313" key="8">
    <source>
        <dbReference type="EMBL" id="VUC21706.1"/>
    </source>
</evidence>
<dbReference type="PROSITE" id="PS50850">
    <property type="entry name" value="MFS"/>
    <property type="match status" value="1"/>
</dbReference>
<feature type="transmembrane region" description="Helical" evidence="6">
    <location>
        <begin position="108"/>
        <end position="132"/>
    </location>
</feature>
<dbReference type="EMBL" id="CABFNS010000437">
    <property type="protein sequence ID" value="VUC21706.1"/>
    <property type="molecule type" value="Genomic_DNA"/>
</dbReference>
<dbReference type="SUPFAM" id="SSF103473">
    <property type="entry name" value="MFS general substrate transporter"/>
    <property type="match status" value="1"/>
</dbReference>
<sequence>MFFKRNSSPTSTPAAVAYPNNWSRSHLDNLSKNIVRKYDIRIIPLVFLAYTIFWLDRSNIALARVNGLEQGLGFQNTQFNASLAVFFAFYILLNIPANILLRRIGGGTFLPALIVAWGVATLCSGFVTNFAGLCVSRAAVGAAEAGFLGGVLLWLGFFYTNDEIVSRIGILLSSMPLSGSVGGLLAAGLSRIQTGSYSRWPWIFFIEGALTVVVGTVAYFVMPNTPATASFLTAEEKIAAKARMVLLDHRSFARRIAVVPSNSSSNSDIPKLRRNSTHPGVSRNETVTAIRFSTALDAPATIDGSSADRIHKSTWKRAVLHPITLFMTVGCFFTVESIYAYNLFVPTLLVEMGFTGVKNPLMTVPPNLFAFLYTICITQYSQRSKRVALPLMVSACLATLGYLFLLIGNFAGGVDGQGKPIIVEPLQYAGTFLAGAGVSASTPLAMSWLCINANPHYVRAISLGFVIAVGNFAAFLASYAYIKTSAPRYVEGHSLNIAFNACLLLVGAVSLWWMRSENARRERGDRDHRLHNMPPGVSGSEHEMLLGWDHPRFRFHM</sequence>
<feature type="domain" description="Major facilitator superfamily (MFS) profile" evidence="7">
    <location>
        <begin position="42"/>
        <end position="519"/>
    </location>
</feature>
<accession>A0ABY6TST8</accession>
<feature type="transmembrane region" description="Helical" evidence="6">
    <location>
        <begin position="202"/>
        <end position="222"/>
    </location>
</feature>
<evidence type="ECO:0000256" key="1">
    <source>
        <dbReference type="ARBA" id="ARBA00004141"/>
    </source>
</evidence>
<keyword evidence="4 6" id="KW-1133">Transmembrane helix</keyword>
<feature type="transmembrane region" description="Helical" evidence="6">
    <location>
        <begin position="138"/>
        <end position="158"/>
    </location>
</feature>
<feature type="transmembrane region" description="Helical" evidence="6">
    <location>
        <begin position="428"/>
        <end position="451"/>
    </location>
</feature>
<keyword evidence="5 6" id="KW-0472">Membrane</keyword>
<evidence type="ECO:0000256" key="4">
    <source>
        <dbReference type="ARBA" id="ARBA00022989"/>
    </source>
</evidence>
<protein>
    <recommendedName>
        <fullName evidence="7">Major facilitator superfamily (MFS) profile domain-containing protein</fullName>
    </recommendedName>
</protein>
<feature type="transmembrane region" description="Helical" evidence="6">
    <location>
        <begin position="81"/>
        <end position="101"/>
    </location>
</feature>
<feature type="transmembrane region" description="Helical" evidence="6">
    <location>
        <begin position="387"/>
        <end position="408"/>
    </location>
</feature>
<evidence type="ECO:0000256" key="3">
    <source>
        <dbReference type="ARBA" id="ARBA00022692"/>
    </source>
</evidence>
<proteinExistence type="predicted"/>
<dbReference type="PANTHER" id="PTHR43791:SF5">
    <property type="entry name" value="MAJOR FACILITATOR SUPERFAMILY (MFS) PROFILE DOMAIN-CONTAINING PROTEIN"/>
    <property type="match status" value="1"/>
</dbReference>
<name>A0ABY6TST8_BIOOC</name>
<dbReference type="InterPro" id="IPR011701">
    <property type="entry name" value="MFS"/>
</dbReference>
<dbReference type="Pfam" id="PF07690">
    <property type="entry name" value="MFS_1"/>
    <property type="match status" value="1"/>
</dbReference>
<dbReference type="InterPro" id="IPR036259">
    <property type="entry name" value="MFS_trans_sf"/>
</dbReference>
<dbReference type="PANTHER" id="PTHR43791">
    <property type="entry name" value="PERMEASE-RELATED"/>
    <property type="match status" value="1"/>
</dbReference>
<feature type="transmembrane region" description="Helical" evidence="6">
    <location>
        <begin position="463"/>
        <end position="482"/>
    </location>
</feature>
<dbReference type="Proteomes" id="UP000766486">
    <property type="component" value="Unassembled WGS sequence"/>
</dbReference>
<evidence type="ECO:0000256" key="6">
    <source>
        <dbReference type="SAM" id="Phobius"/>
    </source>
</evidence>
<evidence type="ECO:0000256" key="2">
    <source>
        <dbReference type="ARBA" id="ARBA00022448"/>
    </source>
</evidence>
<dbReference type="Gene3D" id="1.20.1250.20">
    <property type="entry name" value="MFS general substrate transporter like domains"/>
    <property type="match status" value="2"/>
</dbReference>
<feature type="transmembrane region" description="Helical" evidence="6">
    <location>
        <begin position="494"/>
        <end position="514"/>
    </location>
</feature>